<evidence type="ECO:0000313" key="6">
    <source>
        <dbReference type="Proteomes" id="UP000039865"/>
    </source>
</evidence>
<dbReference type="PANTHER" id="PTHR45847">
    <property type="entry name" value="FATTY ACID AMIDE HYDROLASE"/>
    <property type="match status" value="1"/>
</dbReference>
<keyword evidence="2" id="KW-0378">Hydrolase</keyword>
<dbReference type="InParanoid" id="A0A078AJ19"/>
<dbReference type="PROSITE" id="PS00571">
    <property type="entry name" value="AMIDASES"/>
    <property type="match status" value="1"/>
</dbReference>
<proteinExistence type="inferred from homology"/>
<dbReference type="AlphaFoldDB" id="A0A078AJ19"/>
<feature type="active site" description="Acyl-ester intermediate" evidence="3">
    <location>
        <position position="148"/>
    </location>
</feature>
<dbReference type="InterPro" id="IPR052096">
    <property type="entry name" value="Endocannabinoid_amidase"/>
</dbReference>
<dbReference type="GO" id="GO:0017064">
    <property type="term" value="F:fatty acid amide hydrolase activity"/>
    <property type="evidence" value="ECO:0007669"/>
    <property type="project" value="TreeGrafter"/>
</dbReference>
<evidence type="ECO:0000313" key="5">
    <source>
        <dbReference type="EMBL" id="CDW81886.1"/>
    </source>
</evidence>
<evidence type="ECO:0000256" key="2">
    <source>
        <dbReference type="ARBA" id="ARBA00022801"/>
    </source>
</evidence>
<reference evidence="5 6" key="1">
    <citation type="submission" date="2014-06" db="EMBL/GenBank/DDBJ databases">
        <authorList>
            <person name="Swart Estienne"/>
        </authorList>
    </citation>
    <scope>NUCLEOTIDE SEQUENCE [LARGE SCALE GENOMIC DNA]</scope>
    <source>
        <strain evidence="5 6">130c</strain>
    </source>
</reference>
<dbReference type="GO" id="GO:0004040">
    <property type="term" value="F:amidase activity"/>
    <property type="evidence" value="ECO:0007669"/>
    <property type="project" value="TreeGrafter"/>
</dbReference>
<organism evidence="5 6">
    <name type="scientific">Stylonychia lemnae</name>
    <name type="common">Ciliate</name>
    <dbReference type="NCBI Taxonomy" id="5949"/>
    <lineage>
        <taxon>Eukaryota</taxon>
        <taxon>Sar</taxon>
        <taxon>Alveolata</taxon>
        <taxon>Ciliophora</taxon>
        <taxon>Intramacronucleata</taxon>
        <taxon>Spirotrichea</taxon>
        <taxon>Stichotrichia</taxon>
        <taxon>Sporadotrichida</taxon>
        <taxon>Oxytrichidae</taxon>
        <taxon>Stylonychinae</taxon>
        <taxon>Stylonychia</taxon>
    </lineage>
</organism>
<dbReference type="GO" id="GO:0009062">
    <property type="term" value="P:fatty acid catabolic process"/>
    <property type="evidence" value="ECO:0007669"/>
    <property type="project" value="TreeGrafter"/>
</dbReference>
<dbReference type="Gene3D" id="3.90.1300.10">
    <property type="entry name" value="Amidase signature (AS) domain"/>
    <property type="match status" value="1"/>
</dbReference>
<evidence type="ECO:0000259" key="4">
    <source>
        <dbReference type="Pfam" id="PF01425"/>
    </source>
</evidence>
<dbReference type="PIRSF" id="PIRSF001221">
    <property type="entry name" value="Amidase_fungi"/>
    <property type="match status" value="1"/>
</dbReference>
<dbReference type="Pfam" id="PF01425">
    <property type="entry name" value="Amidase"/>
    <property type="match status" value="1"/>
</dbReference>
<dbReference type="PANTHER" id="PTHR45847:SF6">
    <property type="entry name" value="FATTY ACID AMIDE HYDROLASE"/>
    <property type="match status" value="1"/>
</dbReference>
<dbReference type="SUPFAM" id="SSF75304">
    <property type="entry name" value="Amidase signature (AS) enzymes"/>
    <property type="match status" value="1"/>
</dbReference>
<gene>
    <name evidence="5" type="primary">Contig12781.g644</name>
    <name evidence="5" type="ORF">STYLEM_10910</name>
</gene>
<dbReference type="InterPro" id="IPR020556">
    <property type="entry name" value="Amidase_CS"/>
</dbReference>
<protein>
    <recommendedName>
        <fullName evidence="4">Amidase domain-containing protein</fullName>
    </recommendedName>
</protein>
<dbReference type="InterPro" id="IPR036928">
    <property type="entry name" value="AS_sf"/>
</dbReference>
<comment type="similarity">
    <text evidence="1">Belongs to the amidase family.</text>
</comment>
<dbReference type="InterPro" id="IPR023631">
    <property type="entry name" value="Amidase_dom"/>
</dbReference>
<dbReference type="OrthoDB" id="421993at2759"/>
<dbReference type="Proteomes" id="UP000039865">
    <property type="component" value="Unassembled WGS sequence"/>
</dbReference>
<feature type="active site" description="Charge relay system" evidence="3">
    <location>
        <position position="124"/>
    </location>
</feature>
<sequence length="488" mass="55437">MDGKRQQYISEERQNDLPPLFGIPISVKDLVSYQHEIEPIQLEERGKMVTIGCAHLCQHKFENDCATIRLYREAGAIFLVRGNVSQVRMKMQILSQCVLTVHSENPVWGTSKNPKNQLRSCGGSSGGDAALVASKCIPFAIGSDLGGSIRIPATFNGICGFKPTPGRVSIKGCRAVLPNGDSPFKDIDASPGPLANSVDDLVIGFKIQINDKISEIDHRVEKSNFDNESFQQAQQNKIKIGIVKSFETVPVSKAMIRVMTETEDMLIKLGYEVITTEISYEELMNVRRVFLGLILGHFMAPSIKEMFDQFDEPLESYKFLYNYYYKSNKEREQFKQSMSERERDRMKALESVSMKELFILLIEMRKLCEDLMIMIFKEKDIDVIICPNYHHSAFTIKNADILGGLLDYQHIWSLLQLPCGSLTVSTVNQEDLLRQIYEDKYNDELTRLIKEDIVNSQGLPLGIQLIGQRFQDEKVLGLMKVIEKQLKI</sequence>
<dbReference type="EMBL" id="CCKQ01010377">
    <property type="protein sequence ID" value="CDW81886.1"/>
    <property type="molecule type" value="Genomic_DNA"/>
</dbReference>
<evidence type="ECO:0000256" key="1">
    <source>
        <dbReference type="ARBA" id="ARBA00009199"/>
    </source>
</evidence>
<name>A0A078AJ19_STYLE</name>
<feature type="domain" description="Amidase" evidence="4">
    <location>
        <begin position="7"/>
        <end position="476"/>
    </location>
</feature>
<dbReference type="OMA" id="WNYTAVW"/>
<feature type="active site" description="Charge relay system" evidence="3">
    <location>
        <position position="28"/>
    </location>
</feature>
<accession>A0A078AJ19</accession>
<keyword evidence="6" id="KW-1185">Reference proteome</keyword>
<evidence type="ECO:0000256" key="3">
    <source>
        <dbReference type="PIRSR" id="PIRSR001221-1"/>
    </source>
</evidence>